<dbReference type="CDD" id="cd18787">
    <property type="entry name" value="SF2_C_DEAD"/>
    <property type="match status" value="1"/>
</dbReference>
<evidence type="ECO:0000259" key="12">
    <source>
        <dbReference type="PROSITE" id="PS51192"/>
    </source>
</evidence>
<dbReference type="GO" id="GO:0003723">
    <property type="term" value="F:RNA binding"/>
    <property type="evidence" value="ECO:0007669"/>
    <property type="project" value="UniProtKB-UniRule"/>
</dbReference>
<dbReference type="SUPFAM" id="SSF52540">
    <property type="entry name" value="P-loop containing nucleoside triphosphate hydrolases"/>
    <property type="match status" value="2"/>
</dbReference>
<dbReference type="PROSITE" id="PS50188">
    <property type="entry name" value="B302_SPRY"/>
    <property type="match status" value="1"/>
</dbReference>
<evidence type="ECO:0000259" key="11">
    <source>
        <dbReference type="PROSITE" id="PS50188"/>
    </source>
</evidence>
<dbReference type="GO" id="GO:0003724">
    <property type="term" value="F:RNA helicase activity"/>
    <property type="evidence" value="ECO:0007669"/>
    <property type="project" value="UniProtKB-EC"/>
</dbReference>
<dbReference type="InterPro" id="IPR013320">
    <property type="entry name" value="ConA-like_dom_sf"/>
</dbReference>
<evidence type="ECO:0000256" key="1">
    <source>
        <dbReference type="ARBA" id="ARBA00008765"/>
    </source>
</evidence>
<dbReference type="SUPFAM" id="SSF49899">
    <property type="entry name" value="Concanavalin A-like lectins/glucanases"/>
    <property type="match status" value="1"/>
</dbReference>
<dbReference type="Gene3D" id="3.40.50.300">
    <property type="entry name" value="P-loop containing nucleotide triphosphate hydrolases"/>
    <property type="match status" value="3"/>
</dbReference>
<dbReference type="CDD" id="cd12873">
    <property type="entry name" value="SPRY_DDX1"/>
    <property type="match status" value="1"/>
</dbReference>
<proteinExistence type="inferred from homology"/>
<dbReference type="AlphaFoldDB" id="A0AAE9D7I0"/>
<organism evidence="15 16">
    <name type="scientific">Caenorhabditis briggsae</name>
    <dbReference type="NCBI Taxonomy" id="6238"/>
    <lineage>
        <taxon>Eukaryota</taxon>
        <taxon>Metazoa</taxon>
        <taxon>Ecdysozoa</taxon>
        <taxon>Nematoda</taxon>
        <taxon>Chromadorea</taxon>
        <taxon>Rhabditida</taxon>
        <taxon>Rhabditina</taxon>
        <taxon>Rhabditomorpha</taxon>
        <taxon>Rhabditoidea</taxon>
        <taxon>Rhabditidae</taxon>
        <taxon>Peloderinae</taxon>
        <taxon>Caenorhabditis</taxon>
    </lineage>
</organism>
<comment type="catalytic activity">
    <reaction evidence="10">
        <text>ATP + H2O = ADP + phosphate + H(+)</text>
        <dbReference type="Rhea" id="RHEA:13065"/>
        <dbReference type="ChEBI" id="CHEBI:15377"/>
        <dbReference type="ChEBI" id="CHEBI:15378"/>
        <dbReference type="ChEBI" id="CHEBI:30616"/>
        <dbReference type="ChEBI" id="CHEBI:43474"/>
        <dbReference type="ChEBI" id="CHEBI:456216"/>
        <dbReference type="EC" id="3.6.4.13"/>
    </reaction>
</comment>
<comment type="domain">
    <text evidence="10">The helicase domain is involved in the stimulation of RELA transcriptional activity.</text>
</comment>
<dbReference type="InterPro" id="IPR014001">
    <property type="entry name" value="Helicase_ATP-bd"/>
</dbReference>
<keyword evidence="8 10" id="KW-0694">RNA-binding</keyword>
<dbReference type="Pfam" id="PF00271">
    <property type="entry name" value="Helicase_C"/>
    <property type="match status" value="1"/>
</dbReference>
<dbReference type="EC" id="3.6.4.13" evidence="10"/>
<dbReference type="PROSITE" id="PS51194">
    <property type="entry name" value="HELICASE_CTER"/>
    <property type="match status" value="1"/>
</dbReference>
<dbReference type="SMART" id="SM00449">
    <property type="entry name" value="SPRY"/>
    <property type="match status" value="1"/>
</dbReference>
<dbReference type="SMART" id="SM00490">
    <property type="entry name" value="HELICc"/>
    <property type="match status" value="1"/>
</dbReference>
<accession>A0AAE9D7I0</accession>
<dbReference type="InterPro" id="IPR001650">
    <property type="entry name" value="Helicase_C-like"/>
</dbReference>
<name>A0AAE9D7I0_CAEBR</name>
<feature type="domain" description="DEAD-box RNA helicase Q" evidence="14">
    <location>
        <begin position="2"/>
        <end position="30"/>
    </location>
</feature>
<comment type="function">
    <text evidence="10">RNA helicase.</text>
</comment>
<evidence type="ECO:0000313" key="15">
    <source>
        <dbReference type="EMBL" id="ULT97724.1"/>
    </source>
</evidence>
<keyword evidence="6" id="KW-0269">Exonuclease</keyword>
<dbReference type="InterPro" id="IPR003877">
    <property type="entry name" value="SPRY_dom"/>
</dbReference>
<dbReference type="PROSITE" id="PS51192">
    <property type="entry name" value="HELICASE_ATP_BIND_1"/>
    <property type="match status" value="1"/>
</dbReference>
<protein>
    <recommendedName>
        <fullName evidence="10">ATP-dependent RNA helicase</fullName>
        <ecNumber evidence="10">3.6.4.13</ecNumber>
    </recommendedName>
</protein>
<evidence type="ECO:0000256" key="5">
    <source>
        <dbReference type="ARBA" id="ARBA00022806"/>
    </source>
</evidence>
<dbReference type="FunFam" id="2.60.120.920:FF:000076">
    <property type="entry name" value="ATP-dependent RNA helicase DDX1"/>
    <property type="match status" value="1"/>
</dbReference>
<dbReference type="PANTHER" id="PTHR24031">
    <property type="entry name" value="RNA HELICASE"/>
    <property type="match status" value="1"/>
</dbReference>
<comment type="similarity">
    <text evidence="1">Belongs to the DEAD box helicase family. DDX1 subfamily.</text>
</comment>
<keyword evidence="4 10" id="KW-0378">Hydrolase</keyword>
<dbReference type="GO" id="GO:0004527">
    <property type="term" value="F:exonuclease activity"/>
    <property type="evidence" value="ECO:0007669"/>
    <property type="project" value="UniProtKB-KW"/>
</dbReference>
<dbReference type="Gene3D" id="2.60.120.920">
    <property type="match status" value="1"/>
</dbReference>
<dbReference type="Pfam" id="PF00622">
    <property type="entry name" value="SPRY"/>
    <property type="match status" value="1"/>
</dbReference>
<dbReference type="SMART" id="SM00487">
    <property type="entry name" value="DEXDc"/>
    <property type="match status" value="1"/>
</dbReference>
<evidence type="ECO:0000256" key="3">
    <source>
        <dbReference type="ARBA" id="ARBA00022741"/>
    </source>
</evidence>
<keyword evidence="7 10" id="KW-0067">ATP-binding</keyword>
<evidence type="ECO:0000259" key="14">
    <source>
        <dbReference type="PROSITE" id="PS51195"/>
    </source>
</evidence>
<dbReference type="InterPro" id="IPR001870">
    <property type="entry name" value="B30.2/SPRY"/>
</dbReference>
<dbReference type="GO" id="GO:0005524">
    <property type="term" value="F:ATP binding"/>
    <property type="evidence" value="ECO:0007669"/>
    <property type="project" value="UniProtKB-UniRule"/>
</dbReference>
<feature type="short sequence motif" description="Q motif" evidence="9">
    <location>
        <begin position="2"/>
        <end position="30"/>
    </location>
</feature>
<evidence type="ECO:0000256" key="8">
    <source>
        <dbReference type="ARBA" id="ARBA00022884"/>
    </source>
</evidence>
<evidence type="ECO:0000259" key="13">
    <source>
        <dbReference type="PROSITE" id="PS51194"/>
    </source>
</evidence>
<dbReference type="InterPro" id="IPR014014">
    <property type="entry name" value="RNA_helicase_DEAD_Q_motif"/>
</dbReference>
<dbReference type="EMBL" id="CP090894">
    <property type="protein sequence ID" value="ULT97724.1"/>
    <property type="molecule type" value="Genomic_DNA"/>
</dbReference>
<gene>
    <name evidence="15" type="ORF">L3Y34_005508</name>
</gene>
<evidence type="ECO:0000313" key="16">
    <source>
        <dbReference type="Proteomes" id="UP000827892"/>
    </source>
</evidence>
<keyword evidence="5 10" id="KW-0347">Helicase</keyword>
<dbReference type="PROSITE" id="PS51195">
    <property type="entry name" value="Q_MOTIF"/>
    <property type="match status" value="1"/>
</dbReference>
<keyword evidence="2" id="KW-0540">Nuclease</keyword>
<evidence type="ECO:0000256" key="7">
    <source>
        <dbReference type="ARBA" id="ARBA00022840"/>
    </source>
</evidence>
<evidence type="ECO:0000256" key="2">
    <source>
        <dbReference type="ARBA" id="ARBA00022722"/>
    </source>
</evidence>
<reference evidence="15 16" key="1">
    <citation type="submission" date="2022-05" db="EMBL/GenBank/DDBJ databases">
        <title>Chromosome-level reference genomes for two strains of Caenorhabditis briggsae: an improved platform for comparative genomics.</title>
        <authorList>
            <person name="Stevens L."/>
            <person name="Andersen E.C."/>
        </authorList>
    </citation>
    <scope>NUCLEOTIDE SEQUENCE [LARGE SCALE GENOMIC DNA]</scope>
    <source>
        <strain evidence="15">QX1410_ONT</strain>
        <tissue evidence="15">Whole-organism</tissue>
    </source>
</reference>
<feature type="domain" description="B30.2/SPRY" evidence="11">
    <location>
        <begin position="64"/>
        <end position="246"/>
    </location>
</feature>
<dbReference type="Pfam" id="PF00270">
    <property type="entry name" value="DEAD"/>
    <property type="match status" value="2"/>
</dbReference>
<dbReference type="InterPro" id="IPR011545">
    <property type="entry name" value="DEAD/DEAH_box_helicase_dom"/>
</dbReference>
<evidence type="ECO:0000256" key="4">
    <source>
        <dbReference type="ARBA" id="ARBA00022801"/>
    </source>
</evidence>
<dbReference type="Proteomes" id="UP000827892">
    <property type="component" value="Chromosome IV"/>
</dbReference>
<evidence type="ECO:0000256" key="10">
    <source>
        <dbReference type="RuleBase" id="RU365068"/>
    </source>
</evidence>
<evidence type="ECO:0000256" key="6">
    <source>
        <dbReference type="ARBA" id="ARBA00022839"/>
    </source>
</evidence>
<evidence type="ECO:0000256" key="9">
    <source>
        <dbReference type="PROSITE-ProRule" id="PRU00552"/>
    </source>
</evidence>
<dbReference type="InterPro" id="IPR027417">
    <property type="entry name" value="P-loop_NTPase"/>
</dbReference>
<keyword evidence="3 10" id="KW-0547">Nucleotide-binding</keyword>
<sequence length="727" mass="80307">MTAFEEFGIIPELSEAISSLNWTLPTAVQSEAIPAILGGADALIAAETGSGKTGAFCLPIAQIVWERRRGTSEAPPTKPEQSTVIQLNSEDRDRSLQIDKTGLNCECRLGKEWHGARANVGLYGGGKYYYEVTITRDGLCRIGWATLAGSLKIGTDFESFGYGGTGKKSFGKKFDDYGNSFTTNDVLGCFLDLDNLKIWWSKNGQHFPTAYHIDKKFQSPTTCLFPAVLCQNSGLAVNFGGGSAPFQYPPGPDTVGVAAAPVGNLKFWSREEKLSVDSTTPLCVILEPTRELVQQTFQNIQTFASVLQEPKIRCVTLAAGENMNQILRILESGCDIIVGTPSRIVDLIQTGKLATVSLQFVVIDEIDQFLADKNGAARQIDTIFRALPLVTRDGTRRQVIACSATLHNFEVSRFADRHMSFPQWIDLKGQDCVSADVHHVVCHVDSIEDKQWIREKYQSIGLEDDHVHDQDQIRPGTTDKDTVSLGTKVLKGIYVIKAIRALNMDKAIIFCRTKQQCDQMEHYLRRNNFTAACLHGDRSAEERQNSLDGFKNGQMRFLVCTDVVARGLDVQGVPFVINVTLPDDKTQYVHRIGRVGRAERMGLSISLVSAHEEKMWFHKCRSRGVGCTNAKDISNGGCTIWFDEKKMLGEIEEHLGATISTVDSDFSVPIDEFDGKVIYGEKRSGGANFATHVLSLATSAAQLADLETRMQLEYLKNNQHIFAVPAL</sequence>
<dbReference type="InterPro" id="IPR043136">
    <property type="entry name" value="B30.2/SPRY_sf"/>
</dbReference>
<feature type="domain" description="Helicase ATP-binding" evidence="12">
    <location>
        <begin position="281"/>
        <end position="424"/>
    </location>
</feature>
<feature type="domain" description="Helicase C-terminal" evidence="13">
    <location>
        <begin position="494"/>
        <end position="674"/>
    </location>
</feature>